<protein>
    <submittedName>
        <fullName evidence="1">Uncharacterized protein</fullName>
    </submittedName>
</protein>
<dbReference type="Proteomes" id="UP000018745">
    <property type="component" value="Chromosome"/>
</dbReference>
<reference evidence="1 2" key="1">
    <citation type="journal article" date="2014" name="Genome Announc.">
        <title>Complete Genome Sequence of Mycoplasma ovis Strain Michigan, a Hemoplasma of Sheep with Two Distinct 16S rRNA Genes.</title>
        <authorList>
            <person name="Deshuillers P.L."/>
            <person name="Santos A.P."/>
            <person name="do Nascimento N.C."/>
            <person name="Hampel J.A."/>
            <person name="Bergin I.L."/>
            <person name="Dyson M.C."/>
            <person name="Messick J.B."/>
        </authorList>
    </citation>
    <scope>NUCLEOTIDE SEQUENCE [LARGE SCALE GENOMIC DNA]</scope>
    <source>
        <strain evidence="1 2">Michigan</strain>
    </source>
</reference>
<keyword evidence="2" id="KW-1185">Reference proteome</keyword>
<evidence type="ECO:0000313" key="2">
    <source>
        <dbReference type="Proteomes" id="UP000018745"/>
    </source>
</evidence>
<sequence>MLQLGSLFCAGIGFLTPATSIFATSTTRKKSDRTEEKVVVQNASVRRNLALSELKNKGCKLLSNVMTSNSLFNAIWVCKESDEKASFYYLDKEETFDKDTNLKSPKRIFSVNFSEGTKSDESVLSIRLYDQMEDVNLSVASYSRWHYFHNIVPEDHCRLVTPMLGGDLLHCVMADPEGTGEFISYYLDMLA</sequence>
<dbReference type="EMBL" id="CP006935">
    <property type="protein sequence ID" value="AHC40445.1"/>
    <property type="molecule type" value="Genomic_DNA"/>
</dbReference>
<organism evidence="1 2">
    <name type="scientific">Mycoplasma ovis str. Michigan</name>
    <dbReference type="NCBI Taxonomy" id="1415773"/>
    <lineage>
        <taxon>Bacteria</taxon>
        <taxon>Bacillati</taxon>
        <taxon>Mycoplasmatota</taxon>
        <taxon>Mollicutes</taxon>
        <taxon>Mycoplasmataceae</taxon>
        <taxon>Mycoplasma</taxon>
    </lineage>
</organism>
<accession>A0ABM5P288</accession>
<name>A0ABM5P288_9MOLU</name>
<gene>
    <name evidence="1" type="ORF">OVS_03480</name>
</gene>
<proteinExistence type="predicted"/>
<evidence type="ECO:0000313" key="1">
    <source>
        <dbReference type="EMBL" id="AHC40445.1"/>
    </source>
</evidence>